<comment type="caution">
    <text evidence="7">The sequence shown here is derived from an EMBL/GenBank/DDBJ whole genome shotgun (WGS) entry which is preliminary data.</text>
</comment>
<evidence type="ECO:0000259" key="6">
    <source>
        <dbReference type="Pfam" id="PF08167"/>
    </source>
</evidence>
<gene>
    <name evidence="7" type="ORF">SPI_06628</name>
</gene>
<protein>
    <recommendedName>
        <fullName evidence="3">Pre-rRNA-processing protein RIX1</fullName>
    </recommendedName>
</protein>
<feature type="compositionally biased region" description="Acidic residues" evidence="5">
    <location>
        <begin position="766"/>
        <end position="776"/>
    </location>
</feature>
<reference evidence="7 8" key="1">
    <citation type="journal article" date="2016" name="Genome Biol. Evol.">
        <title>Divergent and convergent evolution of fungal pathogenicity.</title>
        <authorList>
            <person name="Shang Y."/>
            <person name="Xiao G."/>
            <person name="Zheng P."/>
            <person name="Cen K."/>
            <person name="Zhan S."/>
            <person name="Wang C."/>
        </authorList>
    </citation>
    <scope>NUCLEOTIDE SEQUENCE [LARGE SCALE GENOMIC DNA]</scope>
    <source>
        <strain evidence="7 8">RCEF 264</strain>
    </source>
</reference>
<keyword evidence="8" id="KW-1185">Reference proteome</keyword>
<keyword evidence="4" id="KW-0539">Nucleus</keyword>
<comment type="subcellular location">
    <subcellularLocation>
        <location evidence="1">Nucleus</location>
    </subcellularLocation>
</comment>
<evidence type="ECO:0000256" key="5">
    <source>
        <dbReference type="SAM" id="MobiDB-lite"/>
    </source>
</evidence>
<dbReference type="Proteomes" id="UP000076874">
    <property type="component" value="Unassembled WGS sequence"/>
</dbReference>
<dbReference type="AlphaFoldDB" id="A0A167RG00"/>
<evidence type="ECO:0000256" key="4">
    <source>
        <dbReference type="ARBA" id="ARBA00023242"/>
    </source>
</evidence>
<dbReference type="Pfam" id="PF08167">
    <property type="entry name" value="RIX1"/>
    <property type="match status" value="1"/>
</dbReference>
<evidence type="ECO:0000256" key="1">
    <source>
        <dbReference type="ARBA" id="ARBA00004123"/>
    </source>
</evidence>
<dbReference type="STRING" id="1081102.A0A167RG00"/>
<dbReference type="GO" id="GO:0006364">
    <property type="term" value="P:rRNA processing"/>
    <property type="evidence" value="ECO:0007669"/>
    <property type="project" value="TreeGrafter"/>
</dbReference>
<proteinExistence type="inferred from homology"/>
<dbReference type="PANTHER" id="PTHR34105">
    <property type="entry name" value="PROLINE-, GLUTAMIC ACID- AND LEUCINE-RICH PROTEIN 1"/>
    <property type="match status" value="1"/>
</dbReference>
<feature type="compositionally biased region" description="Basic and acidic residues" evidence="5">
    <location>
        <begin position="720"/>
        <end position="737"/>
    </location>
</feature>
<dbReference type="InterPro" id="IPR016024">
    <property type="entry name" value="ARM-type_fold"/>
</dbReference>
<accession>A0A167RG00</accession>
<dbReference type="SUPFAM" id="SSF48371">
    <property type="entry name" value="ARM repeat"/>
    <property type="match status" value="1"/>
</dbReference>
<dbReference type="EMBL" id="AZHD01000012">
    <property type="protein sequence ID" value="OAA58555.1"/>
    <property type="molecule type" value="Genomic_DNA"/>
</dbReference>
<organism evidence="7 8">
    <name type="scientific">Niveomyces insectorum RCEF 264</name>
    <dbReference type="NCBI Taxonomy" id="1081102"/>
    <lineage>
        <taxon>Eukaryota</taxon>
        <taxon>Fungi</taxon>
        <taxon>Dikarya</taxon>
        <taxon>Ascomycota</taxon>
        <taxon>Pezizomycotina</taxon>
        <taxon>Sordariomycetes</taxon>
        <taxon>Hypocreomycetidae</taxon>
        <taxon>Hypocreales</taxon>
        <taxon>Cordycipitaceae</taxon>
        <taxon>Niveomyces</taxon>
    </lineage>
</organism>
<feature type="region of interest" description="Disordered" evidence="5">
    <location>
        <begin position="720"/>
        <end position="776"/>
    </location>
</feature>
<dbReference type="PANTHER" id="PTHR34105:SF1">
    <property type="entry name" value="PROLINE-, GLUTAMIC ACID- AND LEUCINE-RICH PROTEIN 1"/>
    <property type="match status" value="1"/>
</dbReference>
<dbReference type="GO" id="GO:0005634">
    <property type="term" value="C:nucleus"/>
    <property type="evidence" value="ECO:0007669"/>
    <property type="project" value="UniProtKB-SubCell"/>
</dbReference>
<feature type="domain" description="Pre-rRNA-processing protein RIX1 N-terminal" evidence="6">
    <location>
        <begin position="6"/>
        <end position="208"/>
    </location>
</feature>
<comment type="similarity">
    <text evidence="2">Belongs to the RIX1/PELP1 family.</text>
</comment>
<feature type="compositionally biased region" description="Acidic residues" evidence="5">
    <location>
        <begin position="623"/>
        <end position="640"/>
    </location>
</feature>
<dbReference type="OrthoDB" id="20900at2759"/>
<feature type="region of interest" description="Disordered" evidence="5">
    <location>
        <begin position="619"/>
        <end position="659"/>
    </location>
</feature>
<sequence>MSSPPDLRVVCRKLAAAAPADLPGLCPSLVNHILRCSGPLSASVEQHSKNNASEVSGLVHKLKTQVSTLIQARNAQGRFAGMVLAKAIIDVGGWECLRTSEPWTQKPDPFASRELCVVVLARIYTLLQAYPTLVREIATPTIQTFASACLQLLRPAALGGPPKVPMHVVETVIRALATLVPLYPTTLRPLNTQIRGAIRAYIAPTASDHLVVPPSLRQSARHLLILLHYTAPKNGNADEWLKLLNSLIQNAHATADQVFRAVRESREPGSGFVAGPVSYDGEPKGAAGDGPDELPAWVGLQSGAERLVGLIETIGEFFRCSTKLPVAVPLMTIAGLVSRLSMVLTPVPGTPERDVAFLVNPSIGREERDELWGMLPNIHLAALRLSLRILERLGIHTVPLAHEILEDALRMFSANRRVPQARRVAYLLLERILPLIGPSLARTTVDALGVVIDACCQDLLEASGFAQQLEQAESKPIQGKTLNGPKSKPALANADLFLTTTTTTTGSGAAGTRSATSTKRLDAAHRHAAQALLAVLLVHLPQQHVKKADRALMDRTAILSADKTAMVASVLQPYIDQSGRHFANTIPFLARAYPHDIDMEVLRSNLRTAPHYFGNVFAATAPGEDDASDEDDDDDEDEDASMTGGNVLVNGRQHASTTGAGNALSAADAISMAEADTSASGGFAFPTFSAERAAAKAVDGPAAGVVPAPAPAFEPLMLKRKTEEHENVTSPPKRLDTGKTVAQTGGGDGDGSGDDSDGSVQLEMVFDGDEDSSEDD</sequence>
<name>A0A167RG00_9HYPO</name>
<evidence type="ECO:0000256" key="3">
    <source>
        <dbReference type="ARBA" id="ARBA00021502"/>
    </source>
</evidence>
<dbReference type="InterPro" id="IPR012583">
    <property type="entry name" value="RIX1_N"/>
</dbReference>
<evidence type="ECO:0000313" key="8">
    <source>
        <dbReference type="Proteomes" id="UP000076874"/>
    </source>
</evidence>
<evidence type="ECO:0000313" key="7">
    <source>
        <dbReference type="EMBL" id="OAA58555.1"/>
    </source>
</evidence>
<evidence type="ECO:0000256" key="2">
    <source>
        <dbReference type="ARBA" id="ARBA00010511"/>
    </source>
</evidence>